<dbReference type="InterPro" id="IPR029510">
    <property type="entry name" value="Ald_DH_CS_GLU"/>
</dbReference>
<feature type="domain" description="Aldehyde dehydrogenase" evidence="7">
    <location>
        <begin position="27"/>
        <end position="492"/>
    </location>
</feature>
<dbReference type="Pfam" id="PF00171">
    <property type="entry name" value="Aldedh"/>
    <property type="match status" value="1"/>
</dbReference>
<evidence type="ECO:0000256" key="5">
    <source>
        <dbReference type="PROSITE-ProRule" id="PRU10007"/>
    </source>
</evidence>
<reference evidence="9" key="1">
    <citation type="journal article" date="2019" name="Int. J. Syst. Evol. Microbiol.">
        <title>The Global Catalogue of Microorganisms (GCM) 10K type strain sequencing project: providing services to taxonomists for standard genome sequencing and annotation.</title>
        <authorList>
            <consortium name="The Broad Institute Genomics Platform"/>
            <consortium name="The Broad Institute Genome Sequencing Center for Infectious Disease"/>
            <person name="Wu L."/>
            <person name="Ma J."/>
        </authorList>
    </citation>
    <scope>NUCLEOTIDE SEQUENCE [LARGE SCALE GENOMIC DNA]</scope>
    <source>
        <strain evidence="9">KCTC 42211</strain>
    </source>
</reference>
<accession>A0ABV7URL6</accession>
<proteinExistence type="inferred from homology"/>
<dbReference type="EMBL" id="JBHRYF010000001">
    <property type="protein sequence ID" value="MFC3659178.1"/>
    <property type="molecule type" value="Genomic_DNA"/>
</dbReference>
<evidence type="ECO:0000313" key="8">
    <source>
        <dbReference type="EMBL" id="MFC3659178.1"/>
    </source>
</evidence>
<dbReference type="RefSeq" id="WP_386706275.1">
    <property type="nucleotide sequence ID" value="NZ_JBHRYF010000001.1"/>
</dbReference>
<sequence length="511" mass="54331">MTHPVLTALGLSDNESGTYLGHGEWSKTSDAGVLEPVNPTDGSVLAKVQASSQADYDTIVERAQAAFKVWRTTPAPRRGEAIRLCADALRTHKDALGSLVALEMGKSKPEGDGEVQEMIDIGEFAVGLSRQLYGLTMHSERPGHRMYEQWHPIGLVGIISAFNFPVAVWAWNSFVAAVCGDISIWKPSPKTPLSAIASMKICNEALKKAGFPDLFFLFNDAGTELASNFVDDRRIGLVSFTGSTRVGRQVGERVAQRMGRSLLELGGNNAIIVDETADLKLAIPAIVFGAVGTAGQRCTSTRRVFVHESIHDDVLAKLVTAYGQVEKKIGDPTDPANLMGPLNSSDAVDAYLDAIEKAKAAGGTVASGGKALTERKGNFVLPTIVTGLENKAEVVQTETFAPILYVMKYSKLDDAIAMQNDVPQGLSSAIFTTNLKAAEAFLAATGSDCGIANVNIGTSGAEIGGAFGGEKETGGGRESGSDAWRAYMRRQTNTINYSDALPLAQGIKFDL</sequence>
<dbReference type="Gene3D" id="3.40.309.10">
    <property type="entry name" value="Aldehyde Dehydrogenase, Chain A, domain 2"/>
    <property type="match status" value="1"/>
</dbReference>
<dbReference type="Gene3D" id="3.40.605.10">
    <property type="entry name" value="Aldehyde Dehydrogenase, Chain A, domain 1"/>
    <property type="match status" value="1"/>
</dbReference>
<dbReference type="InterPro" id="IPR044638">
    <property type="entry name" value="ALDH7A1-like"/>
</dbReference>
<evidence type="ECO:0000256" key="1">
    <source>
        <dbReference type="ARBA" id="ARBA00011881"/>
    </source>
</evidence>
<feature type="active site" evidence="5">
    <location>
        <position position="264"/>
    </location>
</feature>
<dbReference type="InterPro" id="IPR015590">
    <property type="entry name" value="Aldehyde_DH_dom"/>
</dbReference>
<dbReference type="EC" id="1.2.1.3" evidence="4"/>
<organism evidence="8 9">
    <name type="scientific">Luteimonas notoginsengisoli</name>
    <dbReference type="NCBI Taxonomy" id="1578200"/>
    <lineage>
        <taxon>Bacteria</taxon>
        <taxon>Pseudomonadati</taxon>
        <taxon>Pseudomonadota</taxon>
        <taxon>Gammaproteobacteria</taxon>
        <taxon>Lysobacterales</taxon>
        <taxon>Lysobacteraceae</taxon>
        <taxon>Luteimonas</taxon>
    </lineage>
</organism>
<evidence type="ECO:0000256" key="6">
    <source>
        <dbReference type="RuleBase" id="RU003345"/>
    </source>
</evidence>
<name>A0ABV7URL6_9GAMM</name>
<dbReference type="InterPro" id="IPR016161">
    <property type="entry name" value="Ald_DH/histidinol_DH"/>
</dbReference>
<evidence type="ECO:0000313" key="9">
    <source>
        <dbReference type="Proteomes" id="UP001595724"/>
    </source>
</evidence>
<comment type="subunit">
    <text evidence="1">Homotetramer.</text>
</comment>
<dbReference type="InterPro" id="IPR016162">
    <property type="entry name" value="Ald_DH_N"/>
</dbReference>
<dbReference type="PROSITE" id="PS00687">
    <property type="entry name" value="ALDEHYDE_DEHYDR_GLU"/>
    <property type="match status" value="1"/>
</dbReference>
<keyword evidence="9" id="KW-1185">Reference proteome</keyword>
<keyword evidence="2 6" id="KW-0560">Oxidoreductase</keyword>
<comment type="similarity">
    <text evidence="6">Belongs to the aldehyde dehydrogenase family.</text>
</comment>
<evidence type="ECO:0000256" key="3">
    <source>
        <dbReference type="ARBA" id="ARBA00023027"/>
    </source>
</evidence>
<evidence type="ECO:0000259" key="7">
    <source>
        <dbReference type="Pfam" id="PF00171"/>
    </source>
</evidence>
<evidence type="ECO:0000256" key="2">
    <source>
        <dbReference type="ARBA" id="ARBA00023002"/>
    </source>
</evidence>
<dbReference type="PANTHER" id="PTHR43521">
    <property type="entry name" value="ALPHA-AMINOADIPIC SEMIALDEHYDE DEHYDROGENASE"/>
    <property type="match status" value="1"/>
</dbReference>
<dbReference type="Proteomes" id="UP001595724">
    <property type="component" value="Unassembled WGS sequence"/>
</dbReference>
<evidence type="ECO:0000256" key="4">
    <source>
        <dbReference type="ARBA" id="ARBA00024226"/>
    </source>
</evidence>
<dbReference type="SUPFAM" id="SSF53720">
    <property type="entry name" value="ALDH-like"/>
    <property type="match status" value="1"/>
</dbReference>
<comment type="caution">
    <text evidence="8">The sequence shown here is derived from an EMBL/GenBank/DDBJ whole genome shotgun (WGS) entry which is preliminary data.</text>
</comment>
<dbReference type="CDD" id="cd07130">
    <property type="entry name" value="ALDH_F7_AASADH"/>
    <property type="match status" value="1"/>
</dbReference>
<keyword evidence="3" id="KW-0520">NAD</keyword>
<dbReference type="InterPro" id="IPR016163">
    <property type="entry name" value="Ald_DH_C"/>
</dbReference>
<dbReference type="PANTHER" id="PTHR43521:SF1">
    <property type="entry name" value="ALPHA-AMINOADIPIC SEMIALDEHYDE DEHYDROGENASE"/>
    <property type="match status" value="1"/>
</dbReference>
<gene>
    <name evidence="8" type="ORF">ACFOM9_03665</name>
</gene>
<protein>
    <recommendedName>
        <fullName evidence="4">aldehyde dehydrogenase (NAD(+))</fullName>
        <ecNumber evidence="4">1.2.1.3</ecNumber>
    </recommendedName>
</protein>